<comment type="caution">
    <text evidence="4">The sequence shown here is derived from an EMBL/GenBank/DDBJ whole genome shotgun (WGS) entry which is preliminary data.</text>
</comment>
<dbReference type="SUPFAM" id="SSF56300">
    <property type="entry name" value="Metallo-dependent phosphatases"/>
    <property type="match status" value="1"/>
</dbReference>
<dbReference type="EMBL" id="JAUSWO010000001">
    <property type="protein sequence ID" value="MDQ0513863.1"/>
    <property type="molecule type" value="Genomic_DNA"/>
</dbReference>
<name>A0ABU0LYS4_9BACT</name>
<dbReference type="Gene3D" id="3.60.21.10">
    <property type="match status" value="1"/>
</dbReference>
<evidence type="ECO:0000259" key="3">
    <source>
        <dbReference type="Pfam" id="PF12850"/>
    </source>
</evidence>
<dbReference type="InterPro" id="IPR024654">
    <property type="entry name" value="Calcineurin-like_PHP_lpxH"/>
</dbReference>
<sequence>MLETILVVSDNHGSLESIRQLINQKKYFAVLHAGDFTCDPQSVLKLHPKTYFILGNNDSYDQGSYLPKDGQYYPQDNVYLINLLGQKILLTHGHYVLHWEEVKSRNNLKQLAEKYGANFLIFGHTHVPYYQTLENLHLLNPGSINYPRSNSGRTYGEIEIKNNQILNVTVKHLA</sequence>
<dbReference type="EC" id="3.1.4.-" evidence="2"/>
<dbReference type="NCBIfam" id="TIGR00040">
    <property type="entry name" value="yfcE"/>
    <property type="match status" value="1"/>
</dbReference>
<comment type="cofactor">
    <cofactor evidence="2">
        <name>a divalent metal cation</name>
        <dbReference type="ChEBI" id="CHEBI:60240"/>
    </cofactor>
</comment>
<evidence type="ECO:0000313" key="5">
    <source>
        <dbReference type="Proteomes" id="UP001240643"/>
    </source>
</evidence>
<evidence type="ECO:0000256" key="2">
    <source>
        <dbReference type="RuleBase" id="RU362039"/>
    </source>
</evidence>
<feature type="domain" description="Calcineurin-like phosphoesterase" evidence="3">
    <location>
        <begin position="5"/>
        <end position="162"/>
    </location>
</feature>
<dbReference type="PANTHER" id="PTHR11124">
    <property type="entry name" value="VACUOLAR SORTING PROTEIN VPS29"/>
    <property type="match status" value="1"/>
</dbReference>
<reference evidence="4" key="1">
    <citation type="submission" date="2023-07" db="EMBL/GenBank/DDBJ databases">
        <title>Genomic Encyclopedia of Type Strains, Phase IV (KMG-IV): sequencing the most valuable type-strain genomes for metagenomic binning, comparative biology and taxonomic classification.</title>
        <authorList>
            <person name="Goeker M."/>
        </authorList>
    </citation>
    <scope>NUCLEOTIDE SEQUENCE [LARGE SCALE GENOMIC DNA]</scope>
    <source>
        <strain evidence="4">DSM 21204</strain>
    </source>
</reference>
<keyword evidence="5" id="KW-1185">Reference proteome</keyword>
<dbReference type="InterPro" id="IPR000979">
    <property type="entry name" value="Phosphodiesterase_MJ0936/Vps29"/>
</dbReference>
<dbReference type="Proteomes" id="UP001240643">
    <property type="component" value="Unassembled WGS sequence"/>
</dbReference>
<comment type="similarity">
    <text evidence="1 2">Belongs to the metallophosphoesterase superfamily. YfcE family.</text>
</comment>
<proteinExistence type="inferred from homology"/>
<evidence type="ECO:0000256" key="1">
    <source>
        <dbReference type="ARBA" id="ARBA00008950"/>
    </source>
</evidence>
<evidence type="ECO:0000313" key="4">
    <source>
        <dbReference type="EMBL" id="MDQ0513863.1"/>
    </source>
</evidence>
<gene>
    <name evidence="4" type="ORF">J2Z62_000301</name>
</gene>
<dbReference type="RefSeq" id="WP_256547443.1">
    <property type="nucleotide sequence ID" value="NZ_CP101809.1"/>
</dbReference>
<dbReference type="Pfam" id="PF12850">
    <property type="entry name" value="Metallophos_2"/>
    <property type="match status" value="1"/>
</dbReference>
<dbReference type="InterPro" id="IPR029052">
    <property type="entry name" value="Metallo-depent_PP-like"/>
</dbReference>
<organism evidence="4 5">
    <name type="scientific">Mycoplasmoides fastidiosum</name>
    <dbReference type="NCBI Taxonomy" id="92758"/>
    <lineage>
        <taxon>Bacteria</taxon>
        <taxon>Bacillati</taxon>
        <taxon>Mycoplasmatota</taxon>
        <taxon>Mycoplasmoidales</taxon>
        <taxon>Mycoplasmoidaceae</taxon>
        <taxon>Mycoplasmoides</taxon>
    </lineage>
</organism>
<keyword evidence="2" id="KW-0479">Metal-binding</keyword>
<accession>A0ABU0LYS4</accession>
<protein>
    <recommendedName>
        <fullName evidence="2">Phosphoesterase</fullName>
        <ecNumber evidence="2">3.1.4.-</ecNumber>
    </recommendedName>
</protein>